<keyword evidence="2 8" id="KW-0813">Transport</keyword>
<feature type="transmembrane region" description="Helical" evidence="8">
    <location>
        <begin position="242"/>
        <end position="263"/>
    </location>
</feature>
<feature type="transmembrane region" description="Helical" evidence="8">
    <location>
        <begin position="144"/>
        <end position="163"/>
    </location>
</feature>
<comment type="subcellular location">
    <subcellularLocation>
        <location evidence="1">Cell inner membrane</location>
        <topology evidence="1">Multi-pass membrane protein</topology>
    </subcellularLocation>
    <subcellularLocation>
        <location evidence="8">Cell membrane</location>
        <topology evidence="8">Multi-pass membrane protein</topology>
    </subcellularLocation>
</comment>
<dbReference type="RefSeq" id="WP_085884295.1">
    <property type="nucleotide sequence ID" value="NZ_FWFR01000002.1"/>
</dbReference>
<dbReference type="PROSITE" id="PS50928">
    <property type="entry name" value="ABC_TM1"/>
    <property type="match status" value="1"/>
</dbReference>
<evidence type="ECO:0000256" key="5">
    <source>
        <dbReference type="ARBA" id="ARBA00022692"/>
    </source>
</evidence>
<keyword evidence="3" id="KW-1003">Cell membrane</keyword>
<dbReference type="PANTHER" id="PTHR43357:SF4">
    <property type="entry name" value="INNER MEMBRANE ABC TRANSPORTER PERMEASE PROTEIN YDCV"/>
    <property type="match status" value="1"/>
</dbReference>
<organism evidence="10 11">
    <name type="scientific">Oceanibacterium hippocampi</name>
    <dbReference type="NCBI Taxonomy" id="745714"/>
    <lineage>
        <taxon>Bacteria</taxon>
        <taxon>Pseudomonadati</taxon>
        <taxon>Pseudomonadota</taxon>
        <taxon>Alphaproteobacteria</taxon>
        <taxon>Sneathiellales</taxon>
        <taxon>Sneathiellaceae</taxon>
        <taxon>Oceanibacterium</taxon>
    </lineage>
</organism>
<evidence type="ECO:0000256" key="7">
    <source>
        <dbReference type="ARBA" id="ARBA00023136"/>
    </source>
</evidence>
<dbReference type="OrthoDB" id="6496035at2"/>
<dbReference type="InterPro" id="IPR000515">
    <property type="entry name" value="MetI-like"/>
</dbReference>
<dbReference type="GO" id="GO:0055085">
    <property type="term" value="P:transmembrane transport"/>
    <property type="evidence" value="ECO:0007669"/>
    <property type="project" value="InterPro"/>
</dbReference>
<keyword evidence="4" id="KW-0997">Cell inner membrane</keyword>
<dbReference type="GO" id="GO:0005886">
    <property type="term" value="C:plasma membrane"/>
    <property type="evidence" value="ECO:0007669"/>
    <property type="project" value="UniProtKB-SubCell"/>
</dbReference>
<dbReference type="Gene3D" id="1.10.3720.10">
    <property type="entry name" value="MetI-like"/>
    <property type="match status" value="1"/>
</dbReference>
<dbReference type="EMBL" id="FWFR01000002">
    <property type="protein sequence ID" value="SLN65309.1"/>
    <property type="molecule type" value="Genomic_DNA"/>
</dbReference>
<evidence type="ECO:0000313" key="10">
    <source>
        <dbReference type="EMBL" id="SLN65309.1"/>
    </source>
</evidence>
<reference evidence="10 11" key="1">
    <citation type="submission" date="2017-03" db="EMBL/GenBank/DDBJ databases">
        <authorList>
            <person name="Afonso C.L."/>
            <person name="Miller P.J."/>
            <person name="Scott M.A."/>
            <person name="Spackman E."/>
            <person name="Goraichik I."/>
            <person name="Dimitrov K.M."/>
            <person name="Suarez D.L."/>
            <person name="Swayne D.E."/>
        </authorList>
    </citation>
    <scope>NUCLEOTIDE SEQUENCE [LARGE SCALE GENOMIC DNA]</scope>
    <source>
        <strain evidence="10 11">CECT 7691</strain>
    </source>
</reference>
<comment type="similarity">
    <text evidence="8">Belongs to the binding-protein-dependent transport system permease family.</text>
</comment>
<keyword evidence="11" id="KW-1185">Reference proteome</keyword>
<evidence type="ECO:0000313" key="11">
    <source>
        <dbReference type="Proteomes" id="UP000193200"/>
    </source>
</evidence>
<evidence type="ECO:0000256" key="1">
    <source>
        <dbReference type="ARBA" id="ARBA00004429"/>
    </source>
</evidence>
<gene>
    <name evidence="10" type="primary">ydcV_8</name>
    <name evidence="10" type="ORF">OCH7691_02979</name>
</gene>
<evidence type="ECO:0000256" key="3">
    <source>
        <dbReference type="ARBA" id="ARBA00022475"/>
    </source>
</evidence>
<evidence type="ECO:0000256" key="4">
    <source>
        <dbReference type="ARBA" id="ARBA00022519"/>
    </source>
</evidence>
<feature type="transmembrane region" description="Helical" evidence="8">
    <location>
        <begin position="110"/>
        <end position="132"/>
    </location>
</feature>
<keyword evidence="5 8" id="KW-0812">Transmembrane</keyword>
<feature type="transmembrane region" description="Helical" evidence="8">
    <location>
        <begin position="16"/>
        <end position="41"/>
    </location>
</feature>
<dbReference type="Pfam" id="PF00528">
    <property type="entry name" value="BPD_transp_1"/>
    <property type="match status" value="1"/>
</dbReference>
<evidence type="ECO:0000256" key="2">
    <source>
        <dbReference type="ARBA" id="ARBA00022448"/>
    </source>
</evidence>
<name>A0A1Y5TJV7_9PROT</name>
<evidence type="ECO:0000256" key="8">
    <source>
        <dbReference type="RuleBase" id="RU363032"/>
    </source>
</evidence>
<feature type="domain" description="ABC transmembrane type-1" evidence="9">
    <location>
        <begin position="72"/>
        <end position="260"/>
    </location>
</feature>
<dbReference type="PANTHER" id="PTHR43357">
    <property type="entry name" value="INNER MEMBRANE ABC TRANSPORTER PERMEASE PROTEIN YDCV"/>
    <property type="match status" value="1"/>
</dbReference>
<evidence type="ECO:0000259" key="9">
    <source>
        <dbReference type="PROSITE" id="PS50928"/>
    </source>
</evidence>
<dbReference type="SUPFAM" id="SSF161098">
    <property type="entry name" value="MetI-like"/>
    <property type="match status" value="1"/>
</dbReference>
<dbReference type="CDD" id="cd06261">
    <property type="entry name" value="TM_PBP2"/>
    <property type="match status" value="1"/>
</dbReference>
<evidence type="ECO:0000256" key="6">
    <source>
        <dbReference type="ARBA" id="ARBA00022989"/>
    </source>
</evidence>
<protein>
    <submittedName>
        <fullName evidence="10">Inner membrane ABC transporter permease protein YdcV</fullName>
    </submittedName>
</protein>
<proteinExistence type="inferred from homology"/>
<dbReference type="InParanoid" id="A0A1Y5TJV7"/>
<dbReference type="InterPro" id="IPR035906">
    <property type="entry name" value="MetI-like_sf"/>
</dbReference>
<keyword evidence="7 8" id="KW-0472">Membrane</keyword>
<dbReference type="AlphaFoldDB" id="A0A1Y5TJV7"/>
<feature type="transmembrane region" description="Helical" evidence="8">
    <location>
        <begin position="78"/>
        <end position="98"/>
    </location>
</feature>
<accession>A0A1Y5TJV7</accession>
<keyword evidence="6 8" id="KW-1133">Transmembrane helix</keyword>
<sequence length="269" mass="30077">MDNDTTSGLVSHYRRIWLYLFVVAALFFLILPILIVIPMSFSDSRFLDFPPDSWSLRWYRQYLTTPEWIDATFVTLQVSFFACLLSTPLGVAAAYGIHVSGWPLMKRIQVLLLLPLMVPHIIIAIGLFFVLANLHLINTLTGLIVANTMLTLPFVLVTTLAGLRNFDMNQEKVARSLGYNRFWAFILVTLPQIKGSVVSGMLFAFIIAVDEVIVALFISGGLNTTLTKIMFTALRDEIDPTIAAISSILIVTSLVVGFAASFVNRDRRQ</sequence>
<dbReference type="Proteomes" id="UP000193200">
    <property type="component" value="Unassembled WGS sequence"/>
</dbReference>